<feature type="compositionally biased region" description="Basic and acidic residues" evidence="1">
    <location>
        <begin position="53"/>
        <end position="64"/>
    </location>
</feature>
<reference evidence="2 3" key="1">
    <citation type="journal article" date="2018" name="Mol. Ecol.">
        <title>The obligate alkalophilic soda-lake fungus Sodiomyces alkalinus has shifted to a protein diet.</title>
        <authorList>
            <person name="Grum-Grzhimaylo A.A."/>
            <person name="Falkoski D.L."/>
            <person name="van den Heuvel J."/>
            <person name="Valero-Jimenez C.A."/>
            <person name="Min B."/>
            <person name="Choi I.G."/>
            <person name="Lipzen A."/>
            <person name="Daum C.G."/>
            <person name="Aanen D.K."/>
            <person name="Tsang A."/>
            <person name="Henrissat B."/>
            <person name="Bilanenko E.N."/>
            <person name="de Vries R.P."/>
            <person name="van Kan J.A.L."/>
            <person name="Grigoriev I.V."/>
            <person name="Debets A.J.M."/>
        </authorList>
    </citation>
    <scope>NUCLEOTIDE SEQUENCE [LARGE SCALE GENOMIC DNA]</scope>
    <source>
        <strain evidence="2 3">F11</strain>
    </source>
</reference>
<gene>
    <name evidence="2" type="ORF">SODALDRAFT_71299</name>
</gene>
<dbReference type="EMBL" id="ML119061">
    <property type="protein sequence ID" value="ROT35634.1"/>
    <property type="molecule type" value="Genomic_DNA"/>
</dbReference>
<dbReference type="Proteomes" id="UP000272025">
    <property type="component" value="Unassembled WGS sequence"/>
</dbReference>
<protein>
    <submittedName>
        <fullName evidence="2">Uncharacterized protein</fullName>
    </submittedName>
</protein>
<dbReference type="AlphaFoldDB" id="A0A3N2PMJ5"/>
<dbReference type="GeneID" id="39584086"/>
<accession>A0A3N2PMJ5</accession>
<evidence type="ECO:0000313" key="2">
    <source>
        <dbReference type="EMBL" id="ROT35634.1"/>
    </source>
</evidence>
<evidence type="ECO:0000256" key="1">
    <source>
        <dbReference type="SAM" id="MobiDB-lite"/>
    </source>
</evidence>
<name>A0A3N2PMJ5_SODAK</name>
<feature type="region of interest" description="Disordered" evidence="1">
    <location>
        <begin position="53"/>
        <end position="73"/>
    </location>
</feature>
<sequence>MPLWGIICDAFPGRNRTVQAGVVVESGGRKRRGVVHRDVSLFKALSYHERPLRFEGNGRKEERKAKNKNKGKKNRRLMLMMMALCLRVAPSSGPGDSLPGAKNRIFNREKYRAFATCSHHTSHSTSYFVRNTSQSASASSISPCLTSAQVLDQPSYVPAYFTCHT</sequence>
<organism evidence="2 3">
    <name type="scientific">Sodiomyces alkalinus (strain CBS 110278 / VKM F-3762 / F11)</name>
    <name type="common">Alkaliphilic filamentous fungus</name>
    <dbReference type="NCBI Taxonomy" id="1314773"/>
    <lineage>
        <taxon>Eukaryota</taxon>
        <taxon>Fungi</taxon>
        <taxon>Dikarya</taxon>
        <taxon>Ascomycota</taxon>
        <taxon>Pezizomycotina</taxon>
        <taxon>Sordariomycetes</taxon>
        <taxon>Hypocreomycetidae</taxon>
        <taxon>Glomerellales</taxon>
        <taxon>Plectosphaerellaceae</taxon>
        <taxon>Sodiomyces</taxon>
    </lineage>
</organism>
<proteinExistence type="predicted"/>
<keyword evidence="3" id="KW-1185">Reference proteome</keyword>
<evidence type="ECO:0000313" key="3">
    <source>
        <dbReference type="Proteomes" id="UP000272025"/>
    </source>
</evidence>
<dbReference type="RefSeq" id="XP_028463440.1">
    <property type="nucleotide sequence ID" value="XM_028615609.1"/>
</dbReference>